<dbReference type="InterPro" id="IPR006665">
    <property type="entry name" value="OmpA-like"/>
</dbReference>
<evidence type="ECO:0000256" key="6">
    <source>
        <dbReference type="ARBA" id="ARBA00023136"/>
    </source>
</evidence>
<evidence type="ECO:0000313" key="11">
    <source>
        <dbReference type="Proteomes" id="UP000477311"/>
    </source>
</evidence>
<evidence type="ECO:0000313" key="10">
    <source>
        <dbReference type="EMBL" id="NGO38776.1"/>
    </source>
</evidence>
<accession>A0A6M1RGP0</accession>
<gene>
    <name evidence="10" type="ORF">G4L39_05120</name>
</gene>
<proteinExistence type="inferred from homology"/>
<dbReference type="Gene3D" id="3.30.1330.60">
    <property type="entry name" value="OmpA-like domain"/>
    <property type="match status" value="1"/>
</dbReference>
<evidence type="ECO:0000256" key="5">
    <source>
        <dbReference type="ARBA" id="ARBA00022989"/>
    </source>
</evidence>
<dbReference type="InterPro" id="IPR036737">
    <property type="entry name" value="OmpA-like_sf"/>
</dbReference>
<dbReference type="Pfam" id="PF00691">
    <property type="entry name" value="OmpA"/>
    <property type="match status" value="1"/>
</dbReference>
<evidence type="ECO:0000259" key="9">
    <source>
        <dbReference type="PROSITE" id="PS51123"/>
    </source>
</evidence>
<evidence type="ECO:0000256" key="1">
    <source>
        <dbReference type="ARBA" id="ARBA00004162"/>
    </source>
</evidence>
<keyword evidence="4 8" id="KW-0812">Transmembrane</keyword>
<sequence length="258" mass="28850">MAGKKGHHGGAWKVAYADFTTAMMALFLCLWLTAQDTKIKEAVERAFRNPFSAVTKESVGIIPNKETTATYKAEGEFQSISAVEIETMRRISEELARILQQEDALENTVRLELTREGLRINVFDRSQKPVFEPGTDRFTPYGEWVFSTLAWEIARYTTFKIELEGHTARADPQARETLRQWELSTERANAARRQLVHHGVAPTQVCKVSGYADTMPMPDLPPDSDANRRVTILLKLKETGESLAAAAGTSSSHAARVH</sequence>
<comment type="subcellular location">
    <subcellularLocation>
        <location evidence="1">Cell membrane</location>
        <topology evidence="1">Single-pass membrane protein</topology>
    </subcellularLocation>
</comment>
<dbReference type="EMBL" id="JAAKYA010000029">
    <property type="protein sequence ID" value="NGO38776.1"/>
    <property type="molecule type" value="Genomic_DNA"/>
</dbReference>
<reference evidence="10 11" key="1">
    <citation type="submission" date="2020-02" db="EMBL/GenBank/DDBJ databases">
        <title>Draft genome sequence of Limisphaera ngatamarikiensis NGM72.4T, a thermophilic Verrucomicrobia grouped in subdivision 3.</title>
        <authorList>
            <person name="Carere C.R."/>
            <person name="Steen J."/>
            <person name="Hugenholtz P."/>
            <person name="Stott M.B."/>
        </authorList>
    </citation>
    <scope>NUCLEOTIDE SEQUENCE [LARGE SCALE GENOMIC DNA]</scope>
    <source>
        <strain evidence="10 11">NGM72.4</strain>
    </source>
</reference>
<dbReference type="SUPFAM" id="SSF103088">
    <property type="entry name" value="OmpA-like"/>
    <property type="match status" value="1"/>
</dbReference>
<keyword evidence="5 8" id="KW-1133">Transmembrane helix</keyword>
<dbReference type="PANTHER" id="PTHR30329:SF21">
    <property type="entry name" value="LIPOPROTEIN YIAD-RELATED"/>
    <property type="match status" value="1"/>
</dbReference>
<dbReference type="InterPro" id="IPR025713">
    <property type="entry name" value="MotB-like_N_dom"/>
</dbReference>
<keyword evidence="11" id="KW-1185">Reference proteome</keyword>
<dbReference type="CDD" id="cd07185">
    <property type="entry name" value="OmpA_C-like"/>
    <property type="match status" value="1"/>
</dbReference>
<dbReference type="Pfam" id="PF13677">
    <property type="entry name" value="MotB_plug"/>
    <property type="match status" value="1"/>
</dbReference>
<organism evidence="10 11">
    <name type="scientific">Limisphaera ngatamarikiensis</name>
    <dbReference type="NCBI Taxonomy" id="1324935"/>
    <lineage>
        <taxon>Bacteria</taxon>
        <taxon>Pseudomonadati</taxon>
        <taxon>Verrucomicrobiota</taxon>
        <taxon>Verrucomicrobiia</taxon>
        <taxon>Limisphaerales</taxon>
        <taxon>Limisphaeraceae</taxon>
        <taxon>Limisphaera</taxon>
    </lineage>
</organism>
<comment type="caution">
    <text evidence="10">The sequence shown here is derived from an EMBL/GenBank/DDBJ whole genome shotgun (WGS) entry which is preliminary data.</text>
</comment>
<evidence type="ECO:0000256" key="8">
    <source>
        <dbReference type="SAM" id="Phobius"/>
    </source>
</evidence>
<protein>
    <submittedName>
        <fullName evidence="10">OmpA family protein</fullName>
    </submittedName>
</protein>
<dbReference type="RefSeq" id="WP_165106423.1">
    <property type="nucleotide sequence ID" value="NZ_JAAKYA010000029.1"/>
</dbReference>
<feature type="transmembrane region" description="Helical" evidence="8">
    <location>
        <begin position="12"/>
        <end position="34"/>
    </location>
</feature>
<evidence type="ECO:0000256" key="3">
    <source>
        <dbReference type="ARBA" id="ARBA00022475"/>
    </source>
</evidence>
<dbReference type="InterPro" id="IPR050330">
    <property type="entry name" value="Bact_OuterMem_StrucFunc"/>
</dbReference>
<dbReference type="PROSITE" id="PS51123">
    <property type="entry name" value="OMPA_2"/>
    <property type="match status" value="1"/>
</dbReference>
<comment type="similarity">
    <text evidence="2">Belongs to the MotB family.</text>
</comment>
<evidence type="ECO:0000256" key="7">
    <source>
        <dbReference type="PROSITE-ProRule" id="PRU00473"/>
    </source>
</evidence>
<dbReference type="Proteomes" id="UP000477311">
    <property type="component" value="Unassembled WGS sequence"/>
</dbReference>
<dbReference type="GO" id="GO:0005886">
    <property type="term" value="C:plasma membrane"/>
    <property type="evidence" value="ECO:0007669"/>
    <property type="project" value="UniProtKB-SubCell"/>
</dbReference>
<keyword evidence="3" id="KW-1003">Cell membrane</keyword>
<dbReference type="PANTHER" id="PTHR30329">
    <property type="entry name" value="STATOR ELEMENT OF FLAGELLAR MOTOR COMPLEX"/>
    <property type="match status" value="1"/>
</dbReference>
<evidence type="ECO:0000256" key="2">
    <source>
        <dbReference type="ARBA" id="ARBA00008914"/>
    </source>
</evidence>
<feature type="domain" description="OmpA-like" evidence="9">
    <location>
        <begin position="118"/>
        <end position="238"/>
    </location>
</feature>
<dbReference type="AlphaFoldDB" id="A0A6M1RGP0"/>
<evidence type="ECO:0000256" key="4">
    <source>
        <dbReference type="ARBA" id="ARBA00022692"/>
    </source>
</evidence>
<name>A0A6M1RGP0_9BACT</name>
<keyword evidence="6 7" id="KW-0472">Membrane</keyword>